<proteinExistence type="predicted"/>
<dbReference type="EMBL" id="FOWC01000026">
    <property type="protein sequence ID" value="SFQ79208.1"/>
    <property type="molecule type" value="Genomic_DNA"/>
</dbReference>
<evidence type="ECO:0000313" key="1">
    <source>
        <dbReference type="EMBL" id="SFQ79208.1"/>
    </source>
</evidence>
<evidence type="ECO:0000313" key="2">
    <source>
        <dbReference type="Proteomes" id="UP000199137"/>
    </source>
</evidence>
<dbReference type="AlphaFoldDB" id="A0A1I6BE30"/>
<organism evidence="1 2">
    <name type="scientific">Amycolatopsis rubida</name>
    <dbReference type="NCBI Taxonomy" id="112413"/>
    <lineage>
        <taxon>Bacteria</taxon>
        <taxon>Bacillati</taxon>
        <taxon>Actinomycetota</taxon>
        <taxon>Actinomycetes</taxon>
        <taxon>Pseudonocardiales</taxon>
        <taxon>Pseudonocardiaceae</taxon>
        <taxon>Amycolatopsis</taxon>
    </lineage>
</organism>
<reference evidence="2" key="1">
    <citation type="submission" date="2016-10" db="EMBL/GenBank/DDBJ databases">
        <authorList>
            <person name="Varghese N."/>
            <person name="Submissions S."/>
        </authorList>
    </citation>
    <scope>NUCLEOTIDE SEQUENCE [LARGE SCALE GENOMIC DNA]</scope>
    <source>
        <strain evidence="2">DSM 44637</strain>
    </source>
</reference>
<dbReference type="Proteomes" id="UP000199137">
    <property type="component" value="Unassembled WGS sequence"/>
</dbReference>
<gene>
    <name evidence="1" type="ORF">SAMN05421854_12610</name>
</gene>
<name>A0A1I6BE30_9PSEU</name>
<protein>
    <submittedName>
        <fullName evidence="1">Uncharacterized protein</fullName>
    </submittedName>
</protein>
<sequence>MSGVGGMSGVFVSGVVVLHRSSVEASGQFVPGVVEEMTLRRLCPSPMGFLTFTL</sequence>
<accession>A0A1I6BE30</accession>